<dbReference type="EMBL" id="ML992511">
    <property type="protein sequence ID" value="KAF2220819.1"/>
    <property type="molecule type" value="Genomic_DNA"/>
</dbReference>
<reference evidence="2" key="1">
    <citation type="journal article" date="2020" name="Stud. Mycol.">
        <title>101 Dothideomycetes genomes: A test case for predicting lifestyles and emergence of pathogens.</title>
        <authorList>
            <person name="Haridas S."/>
            <person name="Albert R."/>
            <person name="Binder M."/>
            <person name="Bloem J."/>
            <person name="LaButti K."/>
            <person name="Salamov A."/>
            <person name="Andreopoulos B."/>
            <person name="Baker S."/>
            <person name="Barry K."/>
            <person name="Bills G."/>
            <person name="Bluhm B."/>
            <person name="Cannon C."/>
            <person name="Castanera R."/>
            <person name="Culley D."/>
            <person name="Daum C."/>
            <person name="Ezra D."/>
            <person name="Gonzalez J."/>
            <person name="Henrissat B."/>
            <person name="Kuo A."/>
            <person name="Liang C."/>
            <person name="Lipzen A."/>
            <person name="Lutzoni F."/>
            <person name="Magnuson J."/>
            <person name="Mondo S."/>
            <person name="Nolan M."/>
            <person name="Ohm R."/>
            <person name="Pangilinan J."/>
            <person name="Park H.-J."/>
            <person name="Ramirez L."/>
            <person name="Alfaro M."/>
            <person name="Sun H."/>
            <person name="Tritt A."/>
            <person name="Yoshinaga Y."/>
            <person name="Zwiers L.-H."/>
            <person name="Turgeon B."/>
            <person name="Goodwin S."/>
            <person name="Spatafora J."/>
            <person name="Crous P."/>
            <person name="Grigoriev I."/>
        </authorList>
    </citation>
    <scope>NUCLEOTIDE SEQUENCE [LARGE SCALE GENOMIC DNA]</scope>
    <source>
        <strain evidence="2">CECT 20119</strain>
    </source>
</reference>
<dbReference type="OrthoDB" id="3942336at2759"/>
<dbReference type="Proteomes" id="UP000799538">
    <property type="component" value="Unassembled WGS sequence"/>
</dbReference>
<organism evidence="1 2">
    <name type="scientific">Elsinoe ampelina</name>
    <dbReference type="NCBI Taxonomy" id="302913"/>
    <lineage>
        <taxon>Eukaryota</taxon>
        <taxon>Fungi</taxon>
        <taxon>Dikarya</taxon>
        <taxon>Ascomycota</taxon>
        <taxon>Pezizomycotina</taxon>
        <taxon>Dothideomycetes</taxon>
        <taxon>Dothideomycetidae</taxon>
        <taxon>Myriangiales</taxon>
        <taxon>Elsinoaceae</taxon>
        <taxon>Elsinoe</taxon>
    </lineage>
</organism>
<sequence length="279" mass="31800">MPGRNDRTLVWKFPQYPVICALVNGHHQLILDKPAGAPFINESVQQMGKIAGILSAVYAHALRRGYARDIAHLPKDFDGTTTTGVRESLDHNLNFAPAVTSPYIGGISNEFNSLRASNKEKIHRREPKFADIQALTPDEHATLRPRKHRRYSNTELKDFFKKQWPLGIKNVTDFDDLPKQSQQYVRNRLRDVQDKALLENIDVEKPATKKANRFRQPLMPLDGNAMKQVKESIQARVTVSMSAVHLSKERACGETLFDLTPASWLTRTLHRTMLRVRSQ</sequence>
<protein>
    <submittedName>
        <fullName evidence="1">Uncharacterized protein</fullName>
    </submittedName>
</protein>
<keyword evidence="2" id="KW-1185">Reference proteome</keyword>
<evidence type="ECO:0000313" key="1">
    <source>
        <dbReference type="EMBL" id="KAF2220819.1"/>
    </source>
</evidence>
<proteinExistence type="predicted"/>
<accession>A0A6A6G5G3</accession>
<name>A0A6A6G5G3_9PEZI</name>
<evidence type="ECO:0000313" key="2">
    <source>
        <dbReference type="Proteomes" id="UP000799538"/>
    </source>
</evidence>
<dbReference type="AlphaFoldDB" id="A0A6A6G5G3"/>
<gene>
    <name evidence="1" type="ORF">BDZ85DRAFT_251402</name>
</gene>